<feature type="transmembrane region" description="Helical" evidence="7">
    <location>
        <begin position="151"/>
        <end position="173"/>
    </location>
</feature>
<dbReference type="Pfam" id="PF00528">
    <property type="entry name" value="BPD_transp_1"/>
    <property type="match status" value="1"/>
</dbReference>
<evidence type="ECO:0000256" key="5">
    <source>
        <dbReference type="ARBA" id="ARBA00022989"/>
    </source>
</evidence>
<organism evidence="9 10">
    <name type="scientific">Nocardioides marinquilinus</name>
    <dbReference type="NCBI Taxonomy" id="1210400"/>
    <lineage>
        <taxon>Bacteria</taxon>
        <taxon>Bacillati</taxon>
        <taxon>Actinomycetota</taxon>
        <taxon>Actinomycetes</taxon>
        <taxon>Propionibacteriales</taxon>
        <taxon>Nocardioidaceae</taxon>
        <taxon>Nocardioides</taxon>
    </lineage>
</organism>
<evidence type="ECO:0000259" key="8">
    <source>
        <dbReference type="PROSITE" id="PS50928"/>
    </source>
</evidence>
<evidence type="ECO:0000313" key="9">
    <source>
        <dbReference type="EMBL" id="GAA5153185.1"/>
    </source>
</evidence>
<dbReference type="InterPro" id="IPR035906">
    <property type="entry name" value="MetI-like_sf"/>
</dbReference>
<evidence type="ECO:0000256" key="2">
    <source>
        <dbReference type="ARBA" id="ARBA00022448"/>
    </source>
</evidence>
<keyword evidence="2 7" id="KW-0813">Transport</keyword>
<dbReference type="EMBL" id="BAABKG010000004">
    <property type="protein sequence ID" value="GAA5153185.1"/>
    <property type="molecule type" value="Genomic_DNA"/>
</dbReference>
<protein>
    <submittedName>
        <fullName evidence="9">ABC transporter permease subunit</fullName>
    </submittedName>
</protein>
<evidence type="ECO:0000256" key="4">
    <source>
        <dbReference type="ARBA" id="ARBA00022692"/>
    </source>
</evidence>
<evidence type="ECO:0000256" key="3">
    <source>
        <dbReference type="ARBA" id="ARBA00022475"/>
    </source>
</evidence>
<keyword evidence="10" id="KW-1185">Reference proteome</keyword>
<feature type="transmembrane region" description="Helical" evidence="7">
    <location>
        <begin position="9"/>
        <end position="29"/>
    </location>
</feature>
<dbReference type="SUPFAM" id="SSF161098">
    <property type="entry name" value="MetI-like"/>
    <property type="match status" value="1"/>
</dbReference>
<keyword evidence="6 7" id="KW-0472">Membrane</keyword>
<dbReference type="InterPro" id="IPR045621">
    <property type="entry name" value="BPD_transp_1_N"/>
</dbReference>
<feature type="transmembrane region" description="Helical" evidence="7">
    <location>
        <begin position="117"/>
        <end position="139"/>
    </location>
</feature>
<keyword evidence="4 7" id="KW-0812">Transmembrane</keyword>
<feature type="transmembrane region" description="Helical" evidence="7">
    <location>
        <begin position="299"/>
        <end position="326"/>
    </location>
</feature>
<dbReference type="PANTHER" id="PTHR43163">
    <property type="entry name" value="DIPEPTIDE TRANSPORT SYSTEM PERMEASE PROTEIN DPPB-RELATED"/>
    <property type="match status" value="1"/>
</dbReference>
<dbReference type="Proteomes" id="UP001500221">
    <property type="component" value="Unassembled WGS sequence"/>
</dbReference>
<dbReference type="PANTHER" id="PTHR43163:SF6">
    <property type="entry name" value="DIPEPTIDE TRANSPORT SYSTEM PERMEASE PROTEIN DPPB-RELATED"/>
    <property type="match status" value="1"/>
</dbReference>
<gene>
    <name evidence="9" type="ORF">GCM10023340_34810</name>
</gene>
<accession>A0ABP9PW64</accession>
<dbReference type="PROSITE" id="PS50928">
    <property type="entry name" value="ABC_TM1"/>
    <property type="match status" value="1"/>
</dbReference>
<evidence type="ECO:0000256" key="1">
    <source>
        <dbReference type="ARBA" id="ARBA00004651"/>
    </source>
</evidence>
<dbReference type="Gene3D" id="1.10.3720.10">
    <property type="entry name" value="MetI-like"/>
    <property type="match status" value="1"/>
</dbReference>
<feature type="domain" description="ABC transmembrane type-1" evidence="8">
    <location>
        <begin position="113"/>
        <end position="319"/>
    </location>
</feature>
<evidence type="ECO:0000313" key="10">
    <source>
        <dbReference type="Proteomes" id="UP001500221"/>
    </source>
</evidence>
<sequence>MFGFVVRRLLSSFIVILLASFAVFAIFYLGPSDPARPVCEGAGGRCTQEKLERIQENMGLDKPVLKAYGEFMGGVVTGRDVVVGSTSYECDAPCLGITFATKQEVTKELGKRLVPTILIAIGGSIVYLTIGVLIGLLAAARRGTAADRIMVSGTLIISSIPYYLVCLMAWIFLTVRTNAFPDTGYFPITDNPLKTFGGLLLPWLVLGIATAPAYARYTRGQMVETLGDDYIRTAKAKGLTGRKVLLKHGLRAAIVPIVTIFGLDFGALLAGTIFTEFIFEIDGMGFWGLRAIQAPQDLPIITATVMVGALFIVVSNLLVDIAYGFLDPRVRIG</sequence>
<feature type="transmembrane region" description="Helical" evidence="7">
    <location>
        <begin position="252"/>
        <end position="279"/>
    </location>
</feature>
<proteinExistence type="inferred from homology"/>
<dbReference type="CDD" id="cd06261">
    <property type="entry name" value="TM_PBP2"/>
    <property type="match status" value="1"/>
</dbReference>
<comment type="subcellular location">
    <subcellularLocation>
        <location evidence="1 7">Cell membrane</location>
        <topology evidence="1 7">Multi-pass membrane protein</topology>
    </subcellularLocation>
</comment>
<keyword evidence="5 7" id="KW-1133">Transmembrane helix</keyword>
<evidence type="ECO:0000256" key="7">
    <source>
        <dbReference type="RuleBase" id="RU363032"/>
    </source>
</evidence>
<comment type="similarity">
    <text evidence="7">Belongs to the binding-protein-dependent transport system permease family.</text>
</comment>
<reference evidence="10" key="1">
    <citation type="journal article" date="2019" name="Int. J. Syst. Evol. Microbiol.">
        <title>The Global Catalogue of Microorganisms (GCM) 10K type strain sequencing project: providing services to taxonomists for standard genome sequencing and annotation.</title>
        <authorList>
            <consortium name="The Broad Institute Genomics Platform"/>
            <consortium name="The Broad Institute Genome Sequencing Center for Infectious Disease"/>
            <person name="Wu L."/>
            <person name="Ma J."/>
        </authorList>
    </citation>
    <scope>NUCLEOTIDE SEQUENCE [LARGE SCALE GENOMIC DNA]</scope>
    <source>
        <strain evidence="10">JCM 18459</strain>
    </source>
</reference>
<dbReference type="InterPro" id="IPR000515">
    <property type="entry name" value="MetI-like"/>
</dbReference>
<comment type="caution">
    <text evidence="9">The sequence shown here is derived from an EMBL/GenBank/DDBJ whole genome shotgun (WGS) entry which is preliminary data.</text>
</comment>
<keyword evidence="3" id="KW-1003">Cell membrane</keyword>
<evidence type="ECO:0000256" key="6">
    <source>
        <dbReference type="ARBA" id="ARBA00023136"/>
    </source>
</evidence>
<name>A0ABP9PW64_9ACTN</name>
<feature type="transmembrane region" description="Helical" evidence="7">
    <location>
        <begin position="193"/>
        <end position="215"/>
    </location>
</feature>
<dbReference type="Pfam" id="PF19300">
    <property type="entry name" value="BPD_transp_1_N"/>
    <property type="match status" value="1"/>
</dbReference>